<feature type="compositionally biased region" description="Basic residues" evidence="1">
    <location>
        <begin position="44"/>
        <end position="57"/>
    </location>
</feature>
<gene>
    <name evidence="2" type="ORF">F511_43649</name>
</gene>
<feature type="region of interest" description="Disordered" evidence="1">
    <location>
        <begin position="26"/>
        <end position="66"/>
    </location>
</feature>
<organism evidence="2 3">
    <name type="scientific">Dorcoceras hygrometricum</name>
    <dbReference type="NCBI Taxonomy" id="472368"/>
    <lineage>
        <taxon>Eukaryota</taxon>
        <taxon>Viridiplantae</taxon>
        <taxon>Streptophyta</taxon>
        <taxon>Embryophyta</taxon>
        <taxon>Tracheophyta</taxon>
        <taxon>Spermatophyta</taxon>
        <taxon>Magnoliopsida</taxon>
        <taxon>eudicotyledons</taxon>
        <taxon>Gunneridae</taxon>
        <taxon>Pentapetalae</taxon>
        <taxon>asterids</taxon>
        <taxon>lamiids</taxon>
        <taxon>Lamiales</taxon>
        <taxon>Gesneriaceae</taxon>
        <taxon>Didymocarpoideae</taxon>
        <taxon>Trichosporeae</taxon>
        <taxon>Loxocarpinae</taxon>
        <taxon>Dorcoceras</taxon>
    </lineage>
</organism>
<protein>
    <submittedName>
        <fullName evidence="2">Uncharacterized protein</fullName>
    </submittedName>
</protein>
<accession>A0A2Z6ZYI3</accession>
<evidence type="ECO:0000313" key="2">
    <source>
        <dbReference type="EMBL" id="KZV14327.1"/>
    </source>
</evidence>
<evidence type="ECO:0000313" key="3">
    <source>
        <dbReference type="Proteomes" id="UP000250235"/>
    </source>
</evidence>
<keyword evidence="3" id="KW-1185">Reference proteome</keyword>
<dbReference type="Proteomes" id="UP000250235">
    <property type="component" value="Unassembled WGS sequence"/>
</dbReference>
<proteinExistence type="predicted"/>
<dbReference type="EMBL" id="KV020919">
    <property type="protein sequence ID" value="KZV14327.1"/>
    <property type="molecule type" value="Genomic_DNA"/>
</dbReference>
<sequence>MGKLALQRLNSYGLLIRSTTQISIPSPVCTRKPTKVSRTESPRRNGRNKFRRRRRQRRGEERKGENISLAGPGVHWFQVHRCGFIIIPIDDQIGPIYRVYKTEHYDVKTIFRTT</sequence>
<evidence type="ECO:0000256" key="1">
    <source>
        <dbReference type="SAM" id="MobiDB-lite"/>
    </source>
</evidence>
<dbReference type="AlphaFoldDB" id="A0A2Z6ZYI3"/>
<name>A0A2Z6ZYI3_9LAMI</name>
<reference evidence="2 3" key="1">
    <citation type="journal article" date="2015" name="Proc. Natl. Acad. Sci. U.S.A.">
        <title>The resurrection genome of Boea hygrometrica: A blueprint for survival of dehydration.</title>
        <authorList>
            <person name="Xiao L."/>
            <person name="Yang G."/>
            <person name="Zhang L."/>
            <person name="Yang X."/>
            <person name="Zhao S."/>
            <person name="Ji Z."/>
            <person name="Zhou Q."/>
            <person name="Hu M."/>
            <person name="Wang Y."/>
            <person name="Chen M."/>
            <person name="Xu Y."/>
            <person name="Jin H."/>
            <person name="Xiao X."/>
            <person name="Hu G."/>
            <person name="Bao F."/>
            <person name="Hu Y."/>
            <person name="Wan P."/>
            <person name="Li L."/>
            <person name="Deng X."/>
            <person name="Kuang T."/>
            <person name="Xiang C."/>
            <person name="Zhu J.K."/>
            <person name="Oliver M.J."/>
            <person name="He Y."/>
        </authorList>
    </citation>
    <scope>NUCLEOTIDE SEQUENCE [LARGE SCALE GENOMIC DNA]</scope>
    <source>
        <strain evidence="3">cv. XS01</strain>
    </source>
</reference>